<protein>
    <submittedName>
        <fullName evidence="1">Uncharacterized protein</fullName>
    </submittedName>
</protein>
<dbReference type="AlphaFoldDB" id="A0AAV9N0W4"/>
<proteinExistence type="predicted"/>
<dbReference type="GeneID" id="89976427"/>
<accession>A0AAV9N0W4</accession>
<organism evidence="1 2">
    <name type="scientific">Exophiala bonariae</name>
    <dbReference type="NCBI Taxonomy" id="1690606"/>
    <lineage>
        <taxon>Eukaryota</taxon>
        <taxon>Fungi</taxon>
        <taxon>Dikarya</taxon>
        <taxon>Ascomycota</taxon>
        <taxon>Pezizomycotina</taxon>
        <taxon>Eurotiomycetes</taxon>
        <taxon>Chaetothyriomycetidae</taxon>
        <taxon>Chaetothyriales</taxon>
        <taxon>Herpotrichiellaceae</taxon>
        <taxon>Exophiala</taxon>
    </lineage>
</organism>
<name>A0AAV9N0W4_9EURO</name>
<evidence type="ECO:0000313" key="2">
    <source>
        <dbReference type="Proteomes" id="UP001358417"/>
    </source>
</evidence>
<sequence>MFPNQQLMREASTSGQMTLKPNIAKIVAAMPESVDVIVEGAGLSGLSGAGAGSHYRFTDADVKEIGVFYNHIDDIGRELDLADPSALTNPAELDTLTQGEYCNKTFGRDSIAAVTANALTRAPLGTESSELSVLFFVGYCWSGCGLHSLTSDGRGGGQSLRARQDDLQVTRDRAEAWCGATVDTWLQDLLRRIRKVHRHLYLHGNDLPFQKGHSIMSDADVQQDRTLTFPARHEHKIV</sequence>
<gene>
    <name evidence="1" type="ORF">LTR84_008263</name>
</gene>
<dbReference type="RefSeq" id="XP_064702051.1">
    <property type="nucleotide sequence ID" value="XM_064851810.1"/>
</dbReference>
<comment type="caution">
    <text evidence="1">The sequence shown here is derived from an EMBL/GenBank/DDBJ whole genome shotgun (WGS) entry which is preliminary data.</text>
</comment>
<keyword evidence="2" id="KW-1185">Reference proteome</keyword>
<dbReference type="EMBL" id="JAVRRD010000030">
    <property type="protein sequence ID" value="KAK5046460.1"/>
    <property type="molecule type" value="Genomic_DNA"/>
</dbReference>
<dbReference type="Gene3D" id="3.90.660.10">
    <property type="match status" value="1"/>
</dbReference>
<dbReference type="Proteomes" id="UP001358417">
    <property type="component" value="Unassembled WGS sequence"/>
</dbReference>
<reference evidence="1 2" key="1">
    <citation type="submission" date="2023-08" db="EMBL/GenBank/DDBJ databases">
        <title>Black Yeasts Isolated from many extreme environments.</title>
        <authorList>
            <person name="Coleine C."/>
            <person name="Stajich J.E."/>
            <person name="Selbmann L."/>
        </authorList>
    </citation>
    <scope>NUCLEOTIDE SEQUENCE [LARGE SCALE GENOMIC DNA]</scope>
    <source>
        <strain evidence="1 2">CCFEE 5792</strain>
    </source>
</reference>
<evidence type="ECO:0000313" key="1">
    <source>
        <dbReference type="EMBL" id="KAK5046460.1"/>
    </source>
</evidence>